<dbReference type="PANTHER" id="PTHR47785:SF4">
    <property type="entry name" value="ZN(II)2CYS6 TRANSCRIPTION FACTOR (EUROFUNG)"/>
    <property type="match status" value="1"/>
</dbReference>
<name>A0A9W9NBK4_9EURO</name>
<reference evidence="2" key="2">
    <citation type="journal article" date="2023" name="IMA Fungus">
        <title>Comparative genomic study of the Penicillium genus elucidates a diverse pangenome and 15 lateral gene transfer events.</title>
        <authorList>
            <person name="Petersen C."/>
            <person name="Sorensen T."/>
            <person name="Nielsen M.R."/>
            <person name="Sondergaard T.E."/>
            <person name="Sorensen J.L."/>
            <person name="Fitzpatrick D.A."/>
            <person name="Frisvad J.C."/>
            <person name="Nielsen K.L."/>
        </authorList>
    </citation>
    <scope>NUCLEOTIDE SEQUENCE</scope>
    <source>
        <strain evidence="2">IBT 19713</strain>
    </source>
</reference>
<evidence type="ECO:0000256" key="1">
    <source>
        <dbReference type="SAM" id="MobiDB-lite"/>
    </source>
</evidence>
<dbReference type="InterPro" id="IPR053181">
    <property type="entry name" value="EcdB-like_regulator"/>
</dbReference>
<protein>
    <submittedName>
        <fullName evidence="2">Uncharacterized protein</fullName>
    </submittedName>
</protein>
<sequence length="246" mass="27300">MNLELWRNSLPDIMNWKDGQEISDDINAARMRAKYFGARYIIHRPLLYRALHFGRASTRVYPIGQAAFDSPTSSATTSQTQMSPSVPTGGHRASGMARTLSDLGSAPMATTSFPNGLTRPEVKLDDLPSRIRRGCVICVESAIKSTEAFGGIKDRLVVTNIFGTAHAQFGNMLVLAAVYHSGLGELVEGPKLKRLLRRTIKFLIRNAHISPTLRADAKILTEIYKTTFPDEPLDLSEHPNRQHRCL</sequence>
<feature type="compositionally biased region" description="Low complexity" evidence="1">
    <location>
        <begin position="70"/>
        <end position="85"/>
    </location>
</feature>
<proteinExistence type="predicted"/>
<reference evidence="2" key="1">
    <citation type="submission" date="2022-11" db="EMBL/GenBank/DDBJ databases">
        <authorList>
            <person name="Petersen C."/>
        </authorList>
    </citation>
    <scope>NUCLEOTIDE SEQUENCE</scope>
    <source>
        <strain evidence="2">IBT 19713</strain>
    </source>
</reference>
<organism evidence="2 3">
    <name type="scientific">Penicillium chermesinum</name>
    <dbReference type="NCBI Taxonomy" id="63820"/>
    <lineage>
        <taxon>Eukaryota</taxon>
        <taxon>Fungi</taxon>
        <taxon>Dikarya</taxon>
        <taxon>Ascomycota</taxon>
        <taxon>Pezizomycotina</taxon>
        <taxon>Eurotiomycetes</taxon>
        <taxon>Eurotiomycetidae</taxon>
        <taxon>Eurotiales</taxon>
        <taxon>Aspergillaceae</taxon>
        <taxon>Penicillium</taxon>
    </lineage>
</organism>
<gene>
    <name evidence="2" type="ORF">N7468_009863</name>
</gene>
<dbReference type="RefSeq" id="XP_058325726.1">
    <property type="nucleotide sequence ID" value="XM_058479158.1"/>
</dbReference>
<dbReference type="Proteomes" id="UP001150941">
    <property type="component" value="Unassembled WGS sequence"/>
</dbReference>
<dbReference type="AlphaFoldDB" id="A0A9W9NBK4"/>
<dbReference type="OrthoDB" id="5244761at2759"/>
<accession>A0A9W9NBK4</accession>
<feature type="region of interest" description="Disordered" evidence="1">
    <location>
        <begin position="70"/>
        <end position="94"/>
    </location>
</feature>
<comment type="caution">
    <text evidence="2">The sequence shown here is derived from an EMBL/GenBank/DDBJ whole genome shotgun (WGS) entry which is preliminary data.</text>
</comment>
<evidence type="ECO:0000313" key="3">
    <source>
        <dbReference type="Proteomes" id="UP001150941"/>
    </source>
</evidence>
<evidence type="ECO:0000313" key="2">
    <source>
        <dbReference type="EMBL" id="KAJ5216855.1"/>
    </source>
</evidence>
<dbReference type="GeneID" id="83206462"/>
<dbReference type="PANTHER" id="PTHR47785">
    <property type="entry name" value="ZN(II)2CYS6 TRANSCRIPTION FACTOR (EUROFUNG)-RELATED-RELATED"/>
    <property type="match status" value="1"/>
</dbReference>
<dbReference type="CDD" id="cd12148">
    <property type="entry name" value="fungal_TF_MHR"/>
    <property type="match status" value="1"/>
</dbReference>
<keyword evidence="3" id="KW-1185">Reference proteome</keyword>
<dbReference type="EMBL" id="JAPQKS010000008">
    <property type="protein sequence ID" value="KAJ5216855.1"/>
    <property type="molecule type" value="Genomic_DNA"/>
</dbReference>